<dbReference type="AlphaFoldDB" id="X1I364"/>
<organism evidence="1">
    <name type="scientific">marine sediment metagenome</name>
    <dbReference type="NCBI Taxonomy" id="412755"/>
    <lineage>
        <taxon>unclassified sequences</taxon>
        <taxon>metagenomes</taxon>
        <taxon>ecological metagenomes</taxon>
    </lineage>
</organism>
<sequence length="88" mass="10180">YLKHGHMNLLKHFIIPLRERYQPKWKEPIYLNVRGKVDRNYYVAAIEKIKKRVPARYGMQATIQASIQAAVVLGANSRVKPSADINFS</sequence>
<dbReference type="EMBL" id="BARU01026438">
    <property type="protein sequence ID" value="GAH76147.1"/>
    <property type="molecule type" value="Genomic_DNA"/>
</dbReference>
<name>X1I364_9ZZZZ</name>
<evidence type="ECO:0000313" key="1">
    <source>
        <dbReference type="EMBL" id="GAH76147.1"/>
    </source>
</evidence>
<gene>
    <name evidence="1" type="ORF">S03H2_42466</name>
</gene>
<feature type="non-terminal residue" evidence="1">
    <location>
        <position position="1"/>
    </location>
</feature>
<reference evidence="1" key="1">
    <citation type="journal article" date="2014" name="Front. Microbiol.">
        <title>High frequency of phylogenetically diverse reductive dehalogenase-homologous genes in deep subseafloor sedimentary metagenomes.</title>
        <authorList>
            <person name="Kawai M."/>
            <person name="Futagami T."/>
            <person name="Toyoda A."/>
            <person name="Takaki Y."/>
            <person name="Nishi S."/>
            <person name="Hori S."/>
            <person name="Arai W."/>
            <person name="Tsubouchi T."/>
            <person name="Morono Y."/>
            <person name="Uchiyama I."/>
            <person name="Ito T."/>
            <person name="Fujiyama A."/>
            <person name="Inagaki F."/>
            <person name="Takami H."/>
        </authorList>
    </citation>
    <scope>NUCLEOTIDE SEQUENCE</scope>
    <source>
        <strain evidence="1">Expedition CK06-06</strain>
    </source>
</reference>
<protein>
    <submittedName>
        <fullName evidence="1">Uncharacterized protein</fullName>
    </submittedName>
</protein>
<accession>X1I364</accession>
<proteinExistence type="predicted"/>
<comment type="caution">
    <text evidence="1">The sequence shown here is derived from an EMBL/GenBank/DDBJ whole genome shotgun (WGS) entry which is preliminary data.</text>
</comment>